<protein>
    <submittedName>
        <fullName evidence="2">Uncharacterized protein</fullName>
    </submittedName>
</protein>
<accession>A0AAD1UPN5</accession>
<keyword evidence="3" id="KW-1185">Reference proteome</keyword>
<organism evidence="2 3">
    <name type="scientific">Euplotes crassus</name>
    <dbReference type="NCBI Taxonomy" id="5936"/>
    <lineage>
        <taxon>Eukaryota</taxon>
        <taxon>Sar</taxon>
        <taxon>Alveolata</taxon>
        <taxon>Ciliophora</taxon>
        <taxon>Intramacronucleata</taxon>
        <taxon>Spirotrichea</taxon>
        <taxon>Hypotrichia</taxon>
        <taxon>Euplotida</taxon>
        <taxon>Euplotidae</taxon>
        <taxon>Moneuplotes</taxon>
    </lineage>
</organism>
<evidence type="ECO:0000256" key="1">
    <source>
        <dbReference type="SAM" id="MobiDB-lite"/>
    </source>
</evidence>
<reference evidence="2" key="1">
    <citation type="submission" date="2023-07" db="EMBL/GenBank/DDBJ databases">
        <authorList>
            <consortium name="AG Swart"/>
            <person name="Singh M."/>
            <person name="Singh A."/>
            <person name="Seah K."/>
            <person name="Emmerich C."/>
        </authorList>
    </citation>
    <scope>NUCLEOTIDE SEQUENCE</scope>
    <source>
        <strain evidence="2">DP1</strain>
    </source>
</reference>
<dbReference type="Proteomes" id="UP001295684">
    <property type="component" value="Unassembled WGS sequence"/>
</dbReference>
<dbReference type="AlphaFoldDB" id="A0AAD1UPN5"/>
<feature type="region of interest" description="Disordered" evidence="1">
    <location>
        <begin position="425"/>
        <end position="468"/>
    </location>
</feature>
<feature type="compositionally biased region" description="Basic residues" evidence="1">
    <location>
        <begin position="452"/>
        <end position="463"/>
    </location>
</feature>
<feature type="compositionally biased region" description="Basic and acidic residues" evidence="1">
    <location>
        <begin position="425"/>
        <end position="441"/>
    </location>
</feature>
<gene>
    <name evidence="2" type="ORF">ECRASSUSDP1_LOCUS12109</name>
</gene>
<proteinExistence type="predicted"/>
<sequence>MENVLNLTSRAKSKRIQGVLDRSKRLQRMMTKTTEGDTEEKRKQRNRFLSPQPELLSCLRPCGDEVCTEKKAKNKSRRSKKHTLVKSPVSLVSPMQALVKPNQTIDTNSIDLLNLKQQSKIITASPREERKEVETILRVRGGFDSPFQPLARFNRQITFEEKDSQTIKNSRVAIWSEISKFIKKKEYDGPLLSIIHKQRCKKEILEFLKKYHGIRRIALSSFEKFIEYFITKFADSTPDLNSEDISRRIVAQNKLKDYKSVLKDKDFYFFLISKFKLYLRNRRKKRKNIIPSRMHQNKSSISTLRISHQSLSKNSYSSSGQMSNSCGRDMRQSIFSPKKPATRQIGSFFKPKTNTLKCILSRSSVGSSKRRSKPKHLFPSILIKKSEQDKRKTNSITSDIENDIKKQPYQSLIPDMRDTLIPENITKESDESQKADKRDSPFKPQKRNPFCRQKHKNVSKRSKFSVQKASKVKKLDKYCRQVLMDNS</sequence>
<evidence type="ECO:0000313" key="2">
    <source>
        <dbReference type="EMBL" id="CAI2370790.1"/>
    </source>
</evidence>
<feature type="region of interest" description="Disordered" evidence="1">
    <location>
        <begin position="363"/>
        <end position="397"/>
    </location>
</feature>
<comment type="caution">
    <text evidence="2">The sequence shown here is derived from an EMBL/GenBank/DDBJ whole genome shotgun (WGS) entry which is preliminary data.</text>
</comment>
<feature type="region of interest" description="Disordered" evidence="1">
    <location>
        <begin position="26"/>
        <end position="49"/>
    </location>
</feature>
<name>A0AAD1UPN5_EUPCR</name>
<dbReference type="EMBL" id="CAMPGE010012002">
    <property type="protein sequence ID" value="CAI2370790.1"/>
    <property type="molecule type" value="Genomic_DNA"/>
</dbReference>
<evidence type="ECO:0000313" key="3">
    <source>
        <dbReference type="Proteomes" id="UP001295684"/>
    </source>
</evidence>